<proteinExistence type="predicted"/>
<dbReference type="Proteomes" id="UP001209540">
    <property type="component" value="Unassembled WGS sequence"/>
</dbReference>
<name>A0AAD5JK43_9FUNG</name>
<gene>
    <name evidence="1" type="ORF">BDA99DRAFT_544585</name>
</gene>
<evidence type="ECO:0000313" key="1">
    <source>
        <dbReference type="EMBL" id="KAI9243181.1"/>
    </source>
</evidence>
<evidence type="ECO:0000313" key="2">
    <source>
        <dbReference type="Proteomes" id="UP001209540"/>
    </source>
</evidence>
<dbReference type="Pfam" id="PF18759">
    <property type="entry name" value="Plavaka"/>
    <property type="match status" value="1"/>
</dbReference>
<keyword evidence="2" id="KW-1185">Reference proteome</keyword>
<comment type="caution">
    <text evidence="1">The sequence shown here is derived from an EMBL/GenBank/DDBJ whole genome shotgun (WGS) entry which is preliminary data.</text>
</comment>
<accession>A0AAD5JK43</accession>
<organism evidence="1 2">
    <name type="scientific">Phascolomyces articulosus</name>
    <dbReference type="NCBI Taxonomy" id="60185"/>
    <lineage>
        <taxon>Eukaryota</taxon>
        <taxon>Fungi</taxon>
        <taxon>Fungi incertae sedis</taxon>
        <taxon>Mucoromycota</taxon>
        <taxon>Mucoromycotina</taxon>
        <taxon>Mucoromycetes</taxon>
        <taxon>Mucorales</taxon>
        <taxon>Lichtheimiaceae</taxon>
        <taxon>Phascolomyces</taxon>
    </lineage>
</organism>
<protein>
    <submittedName>
        <fullName evidence="1">Uncharacterized protein</fullName>
    </submittedName>
</protein>
<dbReference type="EMBL" id="JAIXMP010000087">
    <property type="protein sequence ID" value="KAI9243181.1"/>
    <property type="molecule type" value="Genomic_DNA"/>
</dbReference>
<sequence length="216" mass="24274">MSDDQSFSIELCTVAISAIDIQGDSNGMNTNEKSTLKLNDIELCLARVSLTIGLSKAKHKEFADIVQDAADLVHNTSNCLKISTCIIDGLFSKIDTECGGETIKLVYYDIKNLCELLFNYKEFWDNTILLPKTWERNGKQVKIPVGIIVLALMLSSDETVVTGNSRSFAYPLYIKLGNTLKDIQNKGMNRASHVLAYFLILHCPNNNNKLRQWWYG</sequence>
<dbReference type="InterPro" id="IPR041078">
    <property type="entry name" value="Plavaka"/>
</dbReference>
<reference evidence="1" key="2">
    <citation type="submission" date="2023-02" db="EMBL/GenBank/DDBJ databases">
        <authorList>
            <consortium name="DOE Joint Genome Institute"/>
            <person name="Mondo S.J."/>
            <person name="Chang Y."/>
            <person name="Wang Y."/>
            <person name="Ahrendt S."/>
            <person name="Andreopoulos W."/>
            <person name="Barry K."/>
            <person name="Beard J."/>
            <person name="Benny G.L."/>
            <person name="Blankenship S."/>
            <person name="Bonito G."/>
            <person name="Cuomo C."/>
            <person name="Desiro A."/>
            <person name="Gervers K.A."/>
            <person name="Hundley H."/>
            <person name="Kuo A."/>
            <person name="LaButti K."/>
            <person name="Lang B.F."/>
            <person name="Lipzen A."/>
            <person name="O'Donnell K."/>
            <person name="Pangilinan J."/>
            <person name="Reynolds N."/>
            <person name="Sandor L."/>
            <person name="Smith M.W."/>
            <person name="Tsang A."/>
            <person name="Grigoriev I.V."/>
            <person name="Stajich J.E."/>
            <person name="Spatafora J.W."/>
        </authorList>
    </citation>
    <scope>NUCLEOTIDE SEQUENCE</scope>
    <source>
        <strain evidence="1">RSA 2281</strain>
    </source>
</reference>
<reference evidence="1" key="1">
    <citation type="journal article" date="2022" name="IScience">
        <title>Evolution of zygomycete secretomes and the origins of terrestrial fungal ecologies.</title>
        <authorList>
            <person name="Chang Y."/>
            <person name="Wang Y."/>
            <person name="Mondo S."/>
            <person name="Ahrendt S."/>
            <person name="Andreopoulos W."/>
            <person name="Barry K."/>
            <person name="Beard J."/>
            <person name="Benny G.L."/>
            <person name="Blankenship S."/>
            <person name="Bonito G."/>
            <person name="Cuomo C."/>
            <person name="Desiro A."/>
            <person name="Gervers K.A."/>
            <person name="Hundley H."/>
            <person name="Kuo A."/>
            <person name="LaButti K."/>
            <person name="Lang B.F."/>
            <person name="Lipzen A."/>
            <person name="O'Donnell K."/>
            <person name="Pangilinan J."/>
            <person name="Reynolds N."/>
            <person name="Sandor L."/>
            <person name="Smith M.E."/>
            <person name="Tsang A."/>
            <person name="Grigoriev I.V."/>
            <person name="Stajich J.E."/>
            <person name="Spatafora J.W."/>
        </authorList>
    </citation>
    <scope>NUCLEOTIDE SEQUENCE</scope>
    <source>
        <strain evidence="1">RSA 2281</strain>
    </source>
</reference>
<dbReference type="AlphaFoldDB" id="A0AAD5JK43"/>